<reference evidence="1 2" key="1">
    <citation type="submission" date="2011-01" db="EMBL/GenBank/DDBJ databases">
        <authorList>
            <person name="Muzny D."/>
            <person name="Qin X."/>
            <person name="Buhay C."/>
            <person name="Dugan-Rocha S."/>
            <person name="Ding Y."/>
            <person name="Chen G."/>
            <person name="Hawes A."/>
            <person name="Holder M."/>
            <person name="Jhangiani S."/>
            <person name="Johnson A."/>
            <person name="Khan Z."/>
            <person name="Li Z."/>
            <person name="Liu W."/>
            <person name="Liu X."/>
            <person name="Perez L."/>
            <person name="Shen H."/>
            <person name="Wang Q."/>
            <person name="Watt J."/>
            <person name="Xi L."/>
            <person name="Xin Y."/>
            <person name="Zhou J."/>
            <person name="Deng J."/>
            <person name="Jiang H."/>
            <person name="Liu Y."/>
            <person name="Qu J."/>
            <person name="Song X.-Z."/>
            <person name="Zhang L."/>
            <person name="Villasana D."/>
            <person name="Johnson A."/>
            <person name="Liu J."/>
            <person name="Liyanage D."/>
            <person name="Lorensuhewa L."/>
            <person name="Robinson T."/>
            <person name="Song A."/>
            <person name="Song B.-B."/>
            <person name="Dinh H."/>
            <person name="Thornton R."/>
            <person name="Coyle M."/>
            <person name="Francisco L."/>
            <person name="Jackson L."/>
            <person name="Javaid M."/>
            <person name="Korchina V."/>
            <person name="Kovar C."/>
            <person name="Mata R."/>
            <person name="Mathew T."/>
            <person name="Ngo R."/>
            <person name="Nguyen L."/>
            <person name="Nguyen N."/>
            <person name="Okwuonu G."/>
            <person name="Ongeri F."/>
            <person name="Pham C."/>
            <person name="Simmons D."/>
            <person name="Wilczek-Boney K."/>
            <person name="Hale W."/>
            <person name="Jakkamsetti A."/>
            <person name="Pham P."/>
            <person name="Ruth R."/>
            <person name="San Lucas F."/>
            <person name="Warren J."/>
            <person name="Zhang J."/>
            <person name="Zhao Z."/>
            <person name="Zhou C."/>
            <person name="Zhu D."/>
            <person name="Lee S."/>
            <person name="Bess C."/>
            <person name="Blankenburg K."/>
            <person name="Forbes L."/>
            <person name="Fu Q."/>
            <person name="Gubbala S."/>
            <person name="Hirani K."/>
            <person name="Jayaseelan J.C."/>
            <person name="Lara F."/>
            <person name="Munidasa M."/>
            <person name="Palculict T."/>
            <person name="Patil S."/>
            <person name="Pu L.-L."/>
            <person name="Saada N."/>
            <person name="Tang L."/>
            <person name="Weissenberger G."/>
            <person name="Zhu Y."/>
            <person name="Hemphill L."/>
            <person name="Shang Y."/>
            <person name="Youmans B."/>
            <person name="Ayvaz T."/>
            <person name="Ross M."/>
            <person name="Santibanez J."/>
            <person name="Aqrawi P."/>
            <person name="Gross S."/>
            <person name="Joshi V."/>
            <person name="Fowler G."/>
            <person name="Nazareth L."/>
            <person name="Reid J."/>
            <person name="Worley K."/>
            <person name="Petrosino J."/>
            <person name="Highlander S."/>
            <person name="Gibbs R."/>
        </authorList>
    </citation>
    <scope>NUCLEOTIDE SEQUENCE [LARGE SCALE GENOMIC DNA]</scope>
    <source>
        <strain evidence="1 2">ATCC 25644</strain>
    </source>
</reference>
<dbReference type="EMBL" id="ACGS02000027">
    <property type="protein sequence ID" value="EFZ35141.1"/>
    <property type="molecule type" value="Genomic_DNA"/>
</dbReference>
<sequence length="120" mass="13557">MPDVIELADLKTMLSLTTADNDSILQLIIKNTTKALRFKLGLSKDAAFPEELDYIALEVCIKRFNRLKNEGMASYSQEGESITFNSNDFDDFEDDIEKWKQKNNGVGNSLGGVRFVDPFK</sequence>
<dbReference type="AlphaFoldDB" id="E7FP99"/>
<name>E7FP99_9LACO</name>
<dbReference type="InterPro" id="IPR021146">
    <property type="entry name" value="Phage_gp6-like_head-tail"/>
</dbReference>
<comment type="caution">
    <text evidence="1">The sequence shown here is derived from an EMBL/GenBank/DDBJ whole genome shotgun (WGS) entry which is preliminary data.</text>
</comment>
<dbReference type="Proteomes" id="UP000004099">
    <property type="component" value="Unassembled WGS sequence"/>
</dbReference>
<dbReference type="PATRIC" id="fig|525362.12.peg.728"/>
<evidence type="ECO:0000313" key="1">
    <source>
        <dbReference type="EMBL" id="EFZ35141.1"/>
    </source>
</evidence>
<accession>E7FP99</accession>
<proteinExistence type="predicted"/>
<dbReference type="Pfam" id="PF05135">
    <property type="entry name" value="Phage_connect_1"/>
    <property type="match status" value="1"/>
</dbReference>
<dbReference type="HOGENOM" id="CLU_165430_1_0_9"/>
<gene>
    <name evidence="1" type="ORF">HMPREF0542_10726</name>
</gene>
<protein>
    <recommendedName>
        <fullName evidence="3">Phage DNA packaging protein</fullName>
    </recommendedName>
</protein>
<evidence type="ECO:0008006" key="3">
    <source>
        <dbReference type="Google" id="ProtNLM"/>
    </source>
</evidence>
<dbReference type="RefSeq" id="WP_003698218.1">
    <property type="nucleotide sequence ID" value="NZ_AFYE01000074.1"/>
</dbReference>
<organism evidence="1 2">
    <name type="scientific">Ligilactobacillus ruminis ATCC 25644</name>
    <dbReference type="NCBI Taxonomy" id="525362"/>
    <lineage>
        <taxon>Bacteria</taxon>
        <taxon>Bacillati</taxon>
        <taxon>Bacillota</taxon>
        <taxon>Bacilli</taxon>
        <taxon>Lactobacillales</taxon>
        <taxon>Lactobacillaceae</taxon>
        <taxon>Ligilactobacillus</taxon>
    </lineage>
</organism>
<evidence type="ECO:0000313" key="2">
    <source>
        <dbReference type="Proteomes" id="UP000004099"/>
    </source>
</evidence>